<dbReference type="InterPro" id="IPR014914">
    <property type="entry name" value="RES_dom"/>
</dbReference>
<dbReference type="SMART" id="SM00953">
    <property type="entry name" value="RES"/>
    <property type="match status" value="1"/>
</dbReference>
<accession>A0A0C4WI69</accession>
<proteinExistence type="predicted"/>
<evidence type="ECO:0000313" key="3">
    <source>
        <dbReference type="Proteomes" id="UP000068210"/>
    </source>
</evidence>
<dbReference type="AlphaFoldDB" id="A0A0C4WI69"/>
<evidence type="ECO:0000313" key="2">
    <source>
        <dbReference type="EMBL" id="AJE21608.1"/>
    </source>
</evidence>
<dbReference type="STRING" id="1328314.Achr_21590"/>
<keyword evidence="3" id="KW-1185">Reference proteome</keyword>
<protein>
    <recommendedName>
        <fullName evidence="1">RES domain-containing protein</fullName>
    </recommendedName>
</protein>
<dbReference type="RefSeq" id="WP_039804254.1">
    <property type="nucleotide sequence ID" value="NZ_CP010415.1"/>
</dbReference>
<dbReference type="HOGENOM" id="CLU_074555_1_0_6"/>
<gene>
    <name evidence="2" type="ORF">Achr_21590</name>
</gene>
<dbReference type="EMBL" id="CP010415">
    <property type="protein sequence ID" value="AJE21608.1"/>
    <property type="molecule type" value="Genomic_DNA"/>
</dbReference>
<sequence length="223" mass="24736">MNEVIPAWQAHRLVASHFPPIGVFEDTLDPTDLEIAFEIEALTNDRLREEAGEIHLVAPEDRVSGPGSSPLMAAFTHIGSPSRFTDGSYGVYYAADSLEAAIAETQFHRARFLAATQQPSLELTMRCYLSEIVRPLLDIRAGDPALYHPDPQQYGPAQAFAARLRLDGNWGLLYASVRRPGAECVALFRPPATSLPVQGKHLRYVWDGQQQAFTHVLEVSEIR</sequence>
<organism evidence="2 3">
    <name type="scientific">Azotobacter chroococcum NCIMB 8003</name>
    <dbReference type="NCBI Taxonomy" id="1328314"/>
    <lineage>
        <taxon>Bacteria</taxon>
        <taxon>Pseudomonadati</taxon>
        <taxon>Pseudomonadota</taxon>
        <taxon>Gammaproteobacteria</taxon>
        <taxon>Pseudomonadales</taxon>
        <taxon>Pseudomonadaceae</taxon>
        <taxon>Azotobacter</taxon>
    </lineage>
</organism>
<evidence type="ECO:0000259" key="1">
    <source>
        <dbReference type="SMART" id="SM00953"/>
    </source>
</evidence>
<reference evidence="2 3" key="1">
    <citation type="journal article" date="2015" name="PLoS ONE">
        <title>Azotobacter Genomes: The Genome of Azotobacter chroococcum NCIMB 8003 (ATCC 4412).</title>
        <authorList>
            <person name="Robson R.L."/>
            <person name="Jones R."/>
            <person name="Robson R.M."/>
            <person name="Schwartz A."/>
            <person name="Richardson T.H."/>
        </authorList>
    </citation>
    <scope>NUCLEOTIDE SEQUENCE [LARGE SCALE GENOMIC DNA]</scope>
    <source>
        <strain evidence="2 3">NCIMB 8003</strain>
    </source>
</reference>
<name>A0A0C4WI69_9GAMM</name>
<feature type="domain" description="RES" evidence="1">
    <location>
        <begin position="74"/>
        <end position="199"/>
    </location>
</feature>
<dbReference type="KEGG" id="acx:Achr_21590"/>
<dbReference type="Pfam" id="PF08808">
    <property type="entry name" value="RES"/>
    <property type="match status" value="1"/>
</dbReference>
<dbReference type="Proteomes" id="UP000068210">
    <property type="component" value="Chromosome"/>
</dbReference>